<sequence>MEVGDKVRCIRTGGFMFTQGEEYTILSFDQDGDPNFKDDDGDYDPTCGYPLKGYFWSFELIEEHNK</sequence>
<evidence type="ECO:0000313" key="1">
    <source>
        <dbReference type="EMBL" id="QXV72145.1"/>
    </source>
</evidence>
<keyword evidence="2" id="KW-1185">Reference proteome</keyword>
<organism evidence="1 2">
    <name type="scientific">Klebsiella phage Geezett</name>
    <dbReference type="NCBI Taxonomy" id="2861002"/>
    <lineage>
        <taxon>Viruses</taxon>
        <taxon>Duplodnaviria</taxon>
        <taxon>Heunggongvirae</taxon>
        <taxon>Uroviricota</taxon>
        <taxon>Caudoviricetes</taxon>
        <taxon>Jameshumphriesvirinae</taxon>
        <taxon>Geezettvirus</taxon>
        <taxon>Geezettvirus geezett</taxon>
    </lineage>
</organism>
<dbReference type="EMBL" id="MZ504995">
    <property type="protein sequence ID" value="QXV72145.1"/>
    <property type="molecule type" value="Genomic_DNA"/>
</dbReference>
<accession>A0AAE7VJV4</accession>
<name>A0AAE7VJV4_9CAUD</name>
<protein>
    <submittedName>
        <fullName evidence="1">Uncharacterized protein</fullName>
    </submittedName>
</protein>
<evidence type="ECO:0000313" key="2">
    <source>
        <dbReference type="Proteomes" id="UP000828192"/>
    </source>
</evidence>
<proteinExistence type="predicted"/>
<gene>
    <name evidence="1" type="ORF">Geezett_073</name>
</gene>
<reference evidence="1" key="1">
    <citation type="journal article" date="2021" name="Microbiol. Resour. Announc.">
        <title>Complete Genome Sequence of the Virulent Klebsiella pneumoniae Phage Geezett Infecting Multidrug-Resistant Clinical Strains.</title>
        <authorList>
            <person name="Loh B."/>
            <person name="Zhang L."/>
            <person name="Hua X."/>
            <person name="Yu Y."/>
            <person name="Ma L."/>
            <person name="Wang X."/>
            <person name="Manohar P."/>
            <person name="Nachimuthu R."/>
            <person name="Martins W.M.B.S."/>
            <person name="Toleman M.A."/>
            <person name="Leptihn S."/>
        </authorList>
    </citation>
    <scope>NUCLEOTIDE SEQUENCE</scope>
</reference>
<dbReference type="Proteomes" id="UP000828192">
    <property type="component" value="Segment"/>
</dbReference>